<feature type="region of interest" description="Disordered" evidence="1">
    <location>
        <begin position="178"/>
        <end position="215"/>
    </location>
</feature>
<sequence>MSESDLPSAIDLTYMNIDDDYNPSTAKSKRISAPVATMLSRQQVKTECNLVMDATEAKNRVNVMLYTQWDERTQHNTALPWRYAHLDASDLISVTMEDGRNYFDRIGSIEFGADFSSRLETYGTDSGAYLSEKVGDGGGAGRPTVVNAPKPVVGFIMNTRCCVTPTTAAATIPTGIAPLAPARPVSSSAARSTSPPTARTMSTSTRRPSRPNGAR</sequence>
<protein>
    <recommendedName>
        <fullName evidence="2">Tip attachment protein J domain-containing protein</fullName>
    </recommendedName>
</protein>
<dbReference type="Pfam" id="PF13550">
    <property type="entry name" value="Phage-tail_3"/>
    <property type="match status" value="1"/>
</dbReference>
<evidence type="ECO:0000259" key="2">
    <source>
        <dbReference type="Pfam" id="PF13550"/>
    </source>
</evidence>
<feature type="compositionally biased region" description="Low complexity" evidence="1">
    <location>
        <begin position="178"/>
        <end position="206"/>
    </location>
</feature>
<feature type="domain" description="Tip attachment protein J" evidence="2">
    <location>
        <begin position="3"/>
        <end position="110"/>
    </location>
</feature>
<reference evidence="3" key="1">
    <citation type="submission" date="2024-10" db="EMBL/GenBank/DDBJ databases">
        <title>Genetic diversity among independent isolates of the Dolichocephalovirinae subfamily.</title>
        <authorList>
            <person name="Ely B."/>
            <person name="Thomas Q."/>
            <person name="Mohammadi T."/>
        </authorList>
    </citation>
    <scope>NUCLEOTIDE SEQUENCE</scope>
</reference>
<evidence type="ECO:0000313" key="3">
    <source>
        <dbReference type="EMBL" id="XHV10582.1"/>
    </source>
</evidence>
<dbReference type="EMBL" id="PQ287320">
    <property type="protein sequence ID" value="XHV10582.1"/>
    <property type="molecule type" value="Genomic_DNA"/>
</dbReference>
<proteinExistence type="predicted"/>
<accession>A0AB74UMH1</accession>
<evidence type="ECO:0000256" key="1">
    <source>
        <dbReference type="SAM" id="MobiDB-lite"/>
    </source>
</evidence>
<organism evidence="3">
    <name type="scientific">Caulobacter phage BL57</name>
    <dbReference type="NCBI Taxonomy" id="3348355"/>
    <lineage>
        <taxon>Viruses</taxon>
    </lineage>
</organism>
<dbReference type="InterPro" id="IPR032876">
    <property type="entry name" value="J_dom"/>
</dbReference>
<gene>
    <name evidence="3" type="ORF">BL57_110</name>
</gene>
<name>A0AB74UMH1_9VIRU</name>